<comment type="caution">
    <text evidence="4">The sequence shown here is derived from an EMBL/GenBank/DDBJ whole genome shotgun (WGS) entry which is preliminary data.</text>
</comment>
<protein>
    <submittedName>
        <fullName evidence="4">Galactokinase</fullName>
    </submittedName>
</protein>
<evidence type="ECO:0000313" key="5">
    <source>
        <dbReference type="Proteomes" id="UP000186607"/>
    </source>
</evidence>
<dbReference type="AlphaFoldDB" id="A0A1U7P594"/>
<evidence type="ECO:0000313" key="4">
    <source>
        <dbReference type="EMBL" id="OLV20342.1"/>
    </source>
</evidence>
<dbReference type="GO" id="GO:0016301">
    <property type="term" value="F:kinase activity"/>
    <property type="evidence" value="ECO:0007669"/>
    <property type="project" value="UniProtKB-KW"/>
</dbReference>
<keyword evidence="5" id="KW-1185">Reference proteome</keyword>
<keyword evidence="2" id="KW-0067">ATP-binding</keyword>
<dbReference type="EMBL" id="MSTI01000002">
    <property type="protein sequence ID" value="OLV20342.1"/>
    <property type="molecule type" value="Genomic_DNA"/>
</dbReference>
<dbReference type="Pfam" id="PF10509">
    <property type="entry name" value="GalKase_gal_bdg"/>
    <property type="match status" value="1"/>
</dbReference>
<dbReference type="Gene3D" id="3.30.230.10">
    <property type="match status" value="1"/>
</dbReference>
<dbReference type="InterPro" id="IPR014721">
    <property type="entry name" value="Ribsml_uS5_D2-typ_fold_subgr"/>
</dbReference>
<dbReference type="InterPro" id="IPR019539">
    <property type="entry name" value="GalKase_N"/>
</dbReference>
<organism evidence="4 5">
    <name type="scientific">Deinococcus marmoris</name>
    <dbReference type="NCBI Taxonomy" id="249408"/>
    <lineage>
        <taxon>Bacteria</taxon>
        <taxon>Thermotogati</taxon>
        <taxon>Deinococcota</taxon>
        <taxon>Deinococci</taxon>
        <taxon>Deinococcales</taxon>
        <taxon>Deinococcaceae</taxon>
        <taxon>Deinococcus</taxon>
    </lineage>
</organism>
<keyword evidence="1" id="KW-0547">Nucleotide-binding</keyword>
<reference evidence="4 5" key="1">
    <citation type="submission" date="2017-01" db="EMBL/GenBank/DDBJ databases">
        <title>Genome Analysis of Deinococcus marmoris KOPRI26562.</title>
        <authorList>
            <person name="Kim J.H."/>
            <person name="Oh H.-M."/>
        </authorList>
    </citation>
    <scope>NUCLEOTIDE SEQUENCE [LARGE SCALE GENOMIC DNA]</scope>
    <source>
        <strain evidence="4 5">KOPRI26562</strain>
    </source>
</reference>
<keyword evidence="4" id="KW-0418">Kinase</keyword>
<evidence type="ECO:0000256" key="2">
    <source>
        <dbReference type="ARBA" id="ARBA00022840"/>
    </source>
</evidence>
<gene>
    <name evidence="4" type="ORF">BOO71_0000082</name>
</gene>
<evidence type="ECO:0000256" key="1">
    <source>
        <dbReference type="ARBA" id="ARBA00022741"/>
    </source>
</evidence>
<dbReference type="SUPFAM" id="SSF54211">
    <property type="entry name" value="Ribosomal protein S5 domain 2-like"/>
    <property type="match status" value="1"/>
</dbReference>
<name>A0A1U7P594_9DEIO</name>
<dbReference type="InterPro" id="IPR020568">
    <property type="entry name" value="Ribosomal_Su5_D2-typ_SF"/>
</dbReference>
<proteinExistence type="predicted"/>
<dbReference type="RefSeq" id="WP_075829970.1">
    <property type="nucleotide sequence ID" value="NZ_MSTI01000002.1"/>
</dbReference>
<dbReference type="OrthoDB" id="2375382at2"/>
<dbReference type="STRING" id="249408.BOO71_0000082"/>
<feature type="domain" description="Galactokinase N-terminal" evidence="3">
    <location>
        <begin position="2"/>
        <end position="49"/>
    </location>
</feature>
<dbReference type="GO" id="GO:0005975">
    <property type="term" value="P:carbohydrate metabolic process"/>
    <property type="evidence" value="ECO:0007669"/>
    <property type="project" value="UniProtKB-ARBA"/>
</dbReference>
<keyword evidence="4" id="KW-0808">Transferase</keyword>
<sequence length="155" mass="17433">MQTFEAVFGSAPEITASAPGWVNLLGEHTDYQGGGFVLPTAIPQRATVGLGRNGTGTHVLYSANLEQTLRVISRLSRRFEWIYTPKHASWLNMAELEWSASQCQCLGQRLASKEVVEHEIHAWETDRNARSVSVNWQFSTPATREKLRRHDPAQE</sequence>
<dbReference type="GO" id="GO:0005524">
    <property type="term" value="F:ATP binding"/>
    <property type="evidence" value="ECO:0007669"/>
    <property type="project" value="UniProtKB-KW"/>
</dbReference>
<evidence type="ECO:0000259" key="3">
    <source>
        <dbReference type="Pfam" id="PF10509"/>
    </source>
</evidence>
<dbReference type="Proteomes" id="UP000186607">
    <property type="component" value="Unassembled WGS sequence"/>
</dbReference>
<accession>A0A1U7P594</accession>